<dbReference type="InterPro" id="IPR043917">
    <property type="entry name" value="DUF5753"/>
</dbReference>
<dbReference type="GO" id="GO:0003677">
    <property type="term" value="F:DNA binding"/>
    <property type="evidence" value="ECO:0007669"/>
    <property type="project" value="UniProtKB-KW"/>
</dbReference>
<protein>
    <submittedName>
        <fullName evidence="2">DNA-binding protein</fullName>
    </submittedName>
</protein>
<proteinExistence type="predicted"/>
<dbReference type="Pfam" id="PF19054">
    <property type="entry name" value="DUF5753"/>
    <property type="match status" value="1"/>
</dbReference>
<dbReference type="KEGG" id="svt:SVTN_29360"/>
<dbReference type="InterPro" id="IPR010982">
    <property type="entry name" value="Lambda_DNA-bd_dom_sf"/>
</dbReference>
<gene>
    <name evidence="2" type="ORF">SVTN_29360</name>
</gene>
<keyword evidence="3" id="KW-1185">Reference proteome</keyword>
<evidence type="ECO:0000313" key="3">
    <source>
        <dbReference type="Proteomes" id="UP000031774"/>
    </source>
</evidence>
<evidence type="ECO:0000313" key="2">
    <source>
        <dbReference type="EMBL" id="AJF67874.1"/>
    </source>
</evidence>
<name>A0A0B5IHQ4_9ACTN</name>
<dbReference type="InterPro" id="IPR001387">
    <property type="entry name" value="Cro/C1-type_HTH"/>
</dbReference>
<dbReference type="Gene3D" id="1.10.260.40">
    <property type="entry name" value="lambda repressor-like DNA-binding domains"/>
    <property type="match status" value="1"/>
</dbReference>
<dbReference type="PROSITE" id="PS50943">
    <property type="entry name" value="HTH_CROC1"/>
    <property type="match status" value="1"/>
</dbReference>
<reference evidence="2 3" key="1">
    <citation type="submission" date="2014-12" db="EMBL/GenBank/DDBJ databases">
        <title>Complete genome sequence of Streptomyces vietnamensis strain GIMV4.0001, a genetic manipulable producer of the benzoisochromanequinone antibiotic granaticin.</title>
        <authorList>
            <person name="Deng M.R."/>
            <person name="Guo J."/>
            <person name="Ma L.Y."/>
            <person name="Feng G.D."/>
            <person name="Mo C.Y."/>
            <person name="Zhu H.H."/>
        </authorList>
    </citation>
    <scope>NUCLEOTIDE SEQUENCE [LARGE SCALE GENOMIC DNA]</scope>
    <source>
        <strain evidence="3">GIMV4.0001</strain>
    </source>
</reference>
<sequence>MRSCASARVQEVAGVTDEVPGEGAVGSEPEASDSLKAFGEVVKAFRKRAGLTQEQFAPLVGYSVPTIASIEQGRRLPSADFVERAEEVLDAFGVIRGAAKHLLRTPGLAKWFRHWAKLELTAATLYTYENRLVPGLLQTPAYAKTLFDEQIPALGDDEIESKLAARVERMKLLTDRPHTIYSFIIEEHVLRRQTGGSEIMREQAAHILDICARRNIDVQIMPQARGHHAGMGGPLQLLETQDNKWYAYCEGQRAAHLIADAKEISILQKRYARMRAQALSFEESVSLLREMRGAP</sequence>
<accession>A0A0B5IHQ4</accession>
<dbReference type="SMART" id="SM00530">
    <property type="entry name" value="HTH_XRE"/>
    <property type="match status" value="1"/>
</dbReference>
<feature type="domain" description="HTH cro/C1-type" evidence="1">
    <location>
        <begin position="42"/>
        <end position="95"/>
    </location>
</feature>
<dbReference type="EMBL" id="CP010407">
    <property type="protein sequence ID" value="AJF67874.1"/>
    <property type="molecule type" value="Genomic_DNA"/>
</dbReference>
<dbReference type="AlphaFoldDB" id="A0A0B5IHQ4"/>
<dbReference type="SUPFAM" id="SSF47413">
    <property type="entry name" value="lambda repressor-like DNA-binding domains"/>
    <property type="match status" value="1"/>
</dbReference>
<dbReference type="HOGENOM" id="CLU_055817_0_0_11"/>
<dbReference type="CDD" id="cd00093">
    <property type="entry name" value="HTH_XRE"/>
    <property type="match status" value="1"/>
</dbReference>
<organism evidence="2 3">
    <name type="scientific">Streptomyces vietnamensis</name>
    <dbReference type="NCBI Taxonomy" id="362257"/>
    <lineage>
        <taxon>Bacteria</taxon>
        <taxon>Bacillati</taxon>
        <taxon>Actinomycetota</taxon>
        <taxon>Actinomycetes</taxon>
        <taxon>Kitasatosporales</taxon>
        <taxon>Streptomycetaceae</taxon>
        <taxon>Streptomyces</taxon>
    </lineage>
</organism>
<evidence type="ECO:0000259" key="1">
    <source>
        <dbReference type="PROSITE" id="PS50943"/>
    </source>
</evidence>
<keyword evidence="2" id="KW-0238">DNA-binding</keyword>
<dbReference type="Proteomes" id="UP000031774">
    <property type="component" value="Chromosome"/>
</dbReference>
<dbReference type="STRING" id="362257.SVTN_29360"/>
<dbReference type="Pfam" id="PF13560">
    <property type="entry name" value="HTH_31"/>
    <property type="match status" value="1"/>
</dbReference>